<dbReference type="InterPro" id="IPR011989">
    <property type="entry name" value="ARM-like"/>
</dbReference>
<gene>
    <name evidence="1" type="ORF">CEUSTIGMA_g4970.t1</name>
</gene>
<dbReference type="OrthoDB" id="551436at2759"/>
<dbReference type="SUPFAM" id="SSF48371">
    <property type="entry name" value="ARM repeat"/>
    <property type="match status" value="1"/>
</dbReference>
<evidence type="ECO:0000313" key="1">
    <source>
        <dbReference type="EMBL" id="GAX77526.1"/>
    </source>
</evidence>
<comment type="caution">
    <text evidence="1">The sequence shown here is derived from an EMBL/GenBank/DDBJ whole genome shotgun (WGS) entry which is preliminary data.</text>
</comment>
<evidence type="ECO:0008006" key="3">
    <source>
        <dbReference type="Google" id="ProtNLM"/>
    </source>
</evidence>
<keyword evidence="2" id="KW-1185">Reference proteome</keyword>
<organism evidence="1 2">
    <name type="scientific">Chlamydomonas eustigma</name>
    <dbReference type="NCBI Taxonomy" id="1157962"/>
    <lineage>
        <taxon>Eukaryota</taxon>
        <taxon>Viridiplantae</taxon>
        <taxon>Chlorophyta</taxon>
        <taxon>core chlorophytes</taxon>
        <taxon>Chlorophyceae</taxon>
        <taxon>CS clade</taxon>
        <taxon>Chlamydomonadales</taxon>
        <taxon>Chlamydomonadaceae</taxon>
        <taxon>Chlamydomonas</taxon>
    </lineage>
</organism>
<dbReference type="AlphaFoldDB" id="A0A250X399"/>
<accession>A0A250X399</accession>
<dbReference type="Proteomes" id="UP000232323">
    <property type="component" value="Unassembled WGS sequence"/>
</dbReference>
<evidence type="ECO:0000313" key="2">
    <source>
        <dbReference type="Proteomes" id="UP000232323"/>
    </source>
</evidence>
<proteinExistence type="predicted"/>
<name>A0A250X399_9CHLO</name>
<dbReference type="InterPro" id="IPR016024">
    <property type="entry name" value="ARM-type_fold"/>
</dbReference>
<dbReference type="EMBL" id="BEGY01000025">
    <property type="protein sequence ID" value="GAX77526.1"/>
    <property type="molecule type" value="Genomic_DNA"/>
</dbReference>
<dbReference type="Gene3D" id="1.25.10.10">
    <property type="entry name" value="Leucine-rich Repeat Variant"/>
    <property type="match status" value="2"/>
</dbReference>
<protein>
    <recommendedName>
        <fullName evidence="3">Armadillo repeat-containing domain-containing protein</fullName>
    </recommendedName>
</protein>
<sequence>MLEELLYSRNPLGLIQSPSASGSNLFFQRSNTCTYLYTSDDTASEDSSESTLSGNTYHRITVAKQILAEAAHCSACTSVSNSKIPMNSGALGPLLLLLKSAEDCDKAKACLDTLIFLMMDKANRKAVVALDGMSVFLRTLQSFPDAVTQAKTLSALMSLLKQDEDLKVVLWLHPDHDSLLKLLSTTQPSWLITECLMLVKRTAFRVHPKSRHHSPSLSLIEPRLIGVVTSLIHPQSDQTMLHKALNFLKMASEFVDPLHLSAWHAAAYKLVPLLQPSAQRTSSSSTGESVSAFSSTSNCNLASMTSLTAVTSQGCRLANMSPPDPQWNMAEAAMHILLNLSEHHAFRNLLFACGCISPALNILSASDNTVRSEAQVMATCLLANMLESDLCREQLCKEQNLFNMLVALQTSKSQDVIVGLLFILSRLSMCNQHVAFALRQCGAVALLQNLERTVASDRDAALGVSRLLILLQGGRRNSNNSSHASLEHRSSSVCCQVTLPGSNGLGP</sequence>
<reference evidence="1 2" key="1">
    <citation type="submission" date="2017-08" db="EMBL/GenBank/DDBJ databases">
        <title>Acidophilic green algal genome provides insights into adaptation to an acidic environment.</title>
        <authorList>
            <person name="Hirooka S."/>
            <person name="Hirose Y."/>
            <person name="Kanesaki Y."/>
            <person name="Higuchi S."/>
            <person name="Fujiwara T."/>
            <person name="Onuma R."/>
            <person name="Era A."/>
            <person name="Ohbayashi R."/>
            <person name="Uzuka A."/>
            <person name="Nozaki H."/>
            <person name="Yoshikawa H."/>
            <person name="Miyagishima S.Y."/>
        </authorList>
    </citation>
    <scope>NUCLEOTIDE SEQUENCE [LARGE SCALE GENOMIC DNA]</scope>
    <source>
        <strain evidence="1 2">NIES-2499</strain>
    </source>
</reference>